<protein>
    <recommendedName>
        <fullName evidence="2">BUB1 N-terminal domain-containing protein</fullName>
    </recommendedName>
</protein>
<evidence type="ECO:0000256" key="1">
    <source>
        <dbReference type="SAM" id="MobiDB-lite"/>
    </source>
</evidence>
<dbReference type="PANTHER" id="PTHR14030:SF19">
    <property type="entry name" value="MITOTIC SPINDLE CHECKPOINT PROTEIN BUBR1"/>
    <property type="match status" value="1"/>
</dbReference>
<reference evidence="3 4" key="1">
    <citation type="journal article" date="2023" name="Plants (Basel)">
        <title>Bridging the Gap: Combining Genomics and Transcriptomics Approaches to Understand Stylosanthes scabra, an Orphan Legume from the Brazilian Caatinga.</title>
        <authorList>
            <person name="Ferreira-Neto J.R.C."/>
            <person name="da Silva M.D."/>
            <person name="Binneck E."/>
            <person name="de Melo N.F."/>
            <person name="da Silva R.H."/>
            <person name="de Melo A.L.T.M."/>
            <person name="Pandolfi V."/>
            <person name="Bustamante F.O."/>
            <person name="Brasileiro-Vidal A.C."/>
            <person name="Benko-Iseppon A.M."/>
        </authorList>
    </citation>
    <scope>NUCLEOTIDE SEQUENCE [LARGE SCALE GENOMIC DNA]</scope>
    <source>
        <tissue evidence="3">Leaves</tissue>
    </source>
</reference>
<proteinExistence type="predicted"/>
<dbReference type="PANTHER" id="PTHR14030">
    <property type="entry name" value="MITOTIC CHECKPOINT SERINE/THREONINE-PROTEIN KINASE BUB1"/>
    <property type="match status" value="1"/>
</dbReference>
<sequence>MRRAATMAETAIEKVDPETEFLASKRQTGNEWETFKENVRPLKRGRNVNLLNHALKSYTDNDLKNSLYEHRRKLIEAIDDYKGEDPLLPWLQCIKWVQEAFPPGGDGSGLVVIYEKCVQAFWDSDRYKDDLRYLKVWLEYADNCLDAEVIYAFLDANGIGKTHSDFYISYGLHLESKNKIKTANRILELGISRNAQPVEKLKAAYRKFVMRSMARSKAKDESMEKPQAPVRSFGTVLARGQNSTQAAPFKSDPCDSNSRSGAAPLSVYKDSVGCDSAPLSDISNSWHTLGPRAERNKENNAIPGKWKSYKIPQRPGTRTGIATASACIPVFVDEEQQESQNVKEESRKSSSLLQTRWENEKDLKRETEQIRKNPLRKFPQSSLPR</sequence>
<evidence type="ECO:0000313" key="3">
    <source>
        <dbReference type="EMBL" id="MED6192818.1"/>
    </source>
</evidence>
<feature type="region of interest" description="Disordered" evidence="1">
    <location>
        <begin position="335"/>
        <end position="385"/>
    </location>
</feature>
<keyword evidence="4" id="KW-1185">Reference proteome</keyword>
<organism evidence="3 4">
    <name type="scientific">Stylosanthes scabra</name>
    <dbReference type="NCBI Taxonomy" id="79078"/>
    <lineage>
        <taxon>Eukaryota</taxon>
        <taxon>Viridiplantae</taxon>
        <taxon>Streptophyta</taxon>
        <taxon>Embryophyta</taxon>
        <taxon>Tracheophyta</taxon>
        <taxon>Spermatophyta</taxon>
        <taxon>Magnoliopsida</taxon>
        <taxon>eudicotyledons</taxon>
        <taxon>Gunneridae</taxon>
        <taxon>Pentapetalae</taxon>
        <taxon>rosids</taxon>
        <taxon>fabids</taxon>
        <taxon>Fabales</taxon>
        <taxon>Fabaceae</taxon>
        <taxon>Papilionoideae</taxon>
        <taxon>50 kb inversion clade</taxon>
        <taxon>dalbergioids sensu lato</taxon>
        <taxon>Dalbergieae</taxon>
        <taxon>Pterocarpus clade</taxon>
        <taxon>Stylosanthes</taxon>
    </lineage>
</organism>
<dbReference type="Gene3D" id="1.25.40.430">
    <property type="match status" value="1"/>
</dbReference>
<accession>A0ABU6X8A4</accession>
<dbReference type="EMBL" id="JASCZI010211484">
    <property type="protein sequence ID" value="MED6192818.1"/>
    <property type="molecule type" value="Genomic_DNA"/>
</dbReference>
<feature type="region of interest" description="Disordered" evidence="1">
    <location>
        <begin position="242"/>
        <end position="261"/>
    </location>
</feature>
<dbReference type="InterPro" id="IPR015661">
    <property type="entry name" value="Bub1/Mad3"/>
</dbReference>
<evidence type="ECO:0000259" key="2">
    <source>
        <dbReference type="PROSITE" id="PS51489"/>
    </source>
</evidence>
<dbReference type="InterPro" id="IPR013212">
    <property type="entry name" value="Mad3/Bub1_I"/>
</dbReference>
<name>A0ABU6X8A4_9FABA</name>
<feature type="compositionally biased region" description="Basic and acidic residues" evidence="1">
    <location>
        <begin position="357"/>
        <end position="371"/>
    </location>
</feature>
<dbReference type="PROSITE" id="PS51489">
    <property type="entry name" value="BUB1_N"/>
    <property type="match status" value="1"/>
</dbReference>
<feature type="domain" description="BUB1 N-terminal" evidence="2">
    <location>
        <begin position="74"/>
        <end position="232"/>
    </location>
</feature>
<comment type="caution">
    <text evidence="3">The sequence shown here is derived from an EMBL/GenBank/DDBJ whole genome shotgun (WGS) entry which is preliminary data.</text>
</comment>
<evidence type="ECO:0000313" key="4">
    <source>
        <dbReference type="Proteomes" id="UP001341840"/>
    </source>
</evidence>
<feature type="region of interest" description="Disordered" evidence="1">
    <location>
        <begin position="286"/>
        <end position="314"/>
    </location>
</feature>
<dbReference type="SMART" id="SM00777">
    <property type="entry name" value="Mad3_BUB1_I"/>
    <property type="match status" value="1"/>
</dbReference>
<dbReference type="Pfam" id="PF08311">
    <property type="entry name" value="Mad3_BUB1_I"/>
    <property type="match status" value="1"/>
</dbReference>
<gene>
    <name evidence="3" type="ORF">PIB30_013709</name>
</gene>
<dbReference type="Proteomes" id="UP001341840">
    <property type="component" value="Unassembled WGS sequence"/>
</dbReference>